<evidence type="ECO:0000313" key="1">
    <source>
        <dbReference type="EMBL" id="MDE1358645.1"/>
    </source>
</evidence>
<evidence type="ECO:0000313" key="2">
    <source>
        <dbReference type="Proteomes" id="UP001140973"/>
    </source>
</evidence>
<sequence length="122" mass="13581">MLMALISYGNKGISYMNCSASCFTEILESLEKKVSKSRGKHTSDENMQISLAIMAISLANLKGNLIWGNKINCKAVVELVCREWEEISPNYAHKGYMLSNLNKDISAGLKLLKDKFGVKICM</sequence>
<proteinExistence type="predicted"/>
<dbReference type="RefSeq" id="WP_274674183.1">
    <property type="nucleotide sequence ID" value="NZ_JAKNAO010000001.1"/>
</dbReference>
<dbReference type="EMBL" id="JAKNAP010000076">
    <property type="protein sequence ID" value="MDE1358645.1"/>
    <property type="molecule type" value="Genomic_DNA"/>
</dbReference>
<protein>
    <submittedName>
        <fullName evidence="1">Uncharacterized protein</fullName>
    </submittedName>
</protein>
<name>A0A9X4FNE9_9VIBR</name>
<organism evidence="1 2">
    <name type="scientific">Vibrio aestuarianus</name>
    <dbReference type="NCBI Taxonomy" id="28171"/>
    <lineage>
        <taxon>Bacteria</taxon>
        <taxon>Pseudomonadati</taxon>
        <taxon>Pseudomonadota</taxon>
        <taxon>Gammaproteobacteria</taxon>
        <taxon>Vibrionales</taxon>
        <taxon>Vibrionaceae</taxon>
        <taxon>Vibrio</taxon>
    </lineage>
</organism>
<reference evidence="1" key="1">
    <citation type="submission" date="2022-02" db="EMBL/GenBank/DDBJ databases">
        <title>Emergence and expansion in Europe of a Vibrio aestuarianus clonal complex pathogenic for oysters.</title>
        <authorList>
            <person name="Mesnil A."/>
            <person name="Travers M.-A."/>
        </authorList>
    </citation>
    <scope>NUCLEOTIDE SEQUENCE</scope>
    <source>
        <strain evidence="1">151-ITT-15-cp-1</strain>
    </source>
</reference>
<dbReference type="Proteomes" id="UP001140973">
    <property type="component" value="Unassembled WGS sequence"/>
</dbReference>
<gene>
    <name evidence="1" type="ORF">L9W73_15230</name>
</gene>
<comment type="caution">
    <text evidence="1">The sequence shown here is derived from an EMBL/GenBank/DDBJ whole genome shotgun (WGS) entry which is preliminary data.</text>
</comment>
<dbReference type="AlphaFoldDB" id="A0A9X4FNE9"/>
<accession>A0A9X4FNE9</accession>